<comment type="similarity">
    <text evidence="2">Belongs to the Gfo/Idh/MocA family.</text>
</comment>
<dbReference type="InterPro" id="IPR055170">
    <property type="entry name" value="GFO_IDH_MocA-like_dom"/>
</dbReference>
<comment type="subcellular location">
    <subcellularLocation>
        <location evidence="1 9">Nucleus</location>
    </subcellularLocation>
</comment>
<keyword evidence="6 9" id="KW-0238">DNA-binding</keyword>
<evidence type="ECO:0000256" key="10">
    <source>
        <dbReference type="SAM" id="MobiDB-lite"/>
    </source>
</evidence>
<dbReference type="PANTHER" id="PTHR48444:SF1">
    <property type="entry name" value="DNA TOPOISOMERASE 6 SUBUNIT B"/>
    <property type="match status" value="1"/>
</dbReference>
<dbReference type="FunFam" id="3.30.230.10:FF:000050">
    <property type="entry name" value="DNA topoisomerase 6 subunit B"/>
    <property type="match status" value="1"/>
</dbReference>
<evidence type="ECO:0000256" key="5">
    <source>
        <dbReference type="ARBA" id="ARBA00023029"/>
    </source>
</evidence>
<keyword evidence="16" id="KW-1185">Reference proteome</keyword>
<feature type="region of interest" description="Disordered" evidence="10">
    <location>
        <begin position="1"/>
        <end position="35"/>
    </location>
</feature>
<dbReference type="SUPFAM" id="SSF51735">
    <property type="entry name" value="NAD(P)-binding Rossmann-fold domains"/>
    <property type="match status" value="2"/>
</dbReference>
<dbReference type="GO" id="GO:0005634">
    <property type="term" value="C:nucleus"/>
    <property type="evidence" value="ECO:0007669"/>
    <property type="project" value="UniProtKB-SubCell"/>
</dbReference>
<feature type="domain" description="Gfo/Idh/MocA-like oxidoreductase C-terminal" evidence="12">
    <location>
        <begin position="816"/>
        <end position="995"/>
    </location>
</feature>
<feature type="domain" description="Gfo/Idh/MocA-like oxidoreductase N-terminal" evidence="11">
    <location>
        <begin position="653"/>
        <end position="766"/>
    </location>
</feature>
<dbReference type="InterPro" id="IPR036291">
    <property type="entry name" value="NAD(P)-bd_dom_sf"/>
</dbReference>
<organism evidence="15 16">
    <name type="scientific">Dioscorea zingiberensis</name>
    <dbReference type="NCBI Taxonomy" id="325984"/>
    <lineage>
        <taxon>Eukaryota</taxon>
        <taxon>Viridiplantae</taxon>
        <taxon>Streptophyta</taxon>
        <taxon>Embryophyta</taxon>
        <taxon>Tracheophyta</taxon>
        <taxon>Spermatophyta</taxon>
        <taxon>Magnoliopsida</taxon>
        <taxon>Liliopsida</taxon>
        <taxon>Dioscoreales</taxon>
        <taxon>Dioscoreaceae</taxon>
        <taxon>Dioscorea</taxon>
    </lineage>
</organism>
<sequence length="1389" mass="154682">MDSCDICESPTEPKNPKRGRPKTPQKAKESTLKQKSPAEFFAENKNIAGFDNPGKSLYTTVRELVENSLDSAESISELPVIEIAIEEISKSKFNTMIGLIDRARVDEALYDDFESAKAREKRLAREARIQEIQAKNAALGKKVKEPAAMKGVKGRGEVSFYRVTCKDNGRGMPHDDIPNMFGQVLSGTKYGLKQTRGKFGLGAKMALIWSKMSTGLPIEIASSMRGQNFKSFCKLDIDIHKNIPHVHIHEKRENKDKWHGAEIQVVIEGNWTTYRSKILHYMRQMAVITPYAQFLFKFISDMVEKNVTVRFARRTDVMPSVPLETKHHPSAVDLLLIKRLISETSKQNLLQFLQHEFVKISKSYAERLIGEMGPDFSPKMPVKSLTSQQIVRIHQLFRQAKFDDPSGDCLSPAGEYNLRLGIIKELHPDMVATYAGSPQVFEGHPFIVDAGISLGGKDVKQGLNIFRFANRIPLLFEQGADVVTRTALKRINWSSYKINQMQDKIGVFVSIVSTKIPFKGTGKEYIGDDITEISSAVKAAIQQCCLQLKSKIVKKLQARERQERKRNLTRYIPDASRAIFDVLEEISQNNESKRLRYEAEDNELLQKVVSQEITEMSLREHLTQHVEQVDYEMALEYAAQSGMATPKVVVPQIAILGGGIFVRTQYIPRLRELTDCVTIKTIWSRSEESARAAAELACDFAPNVELKWGEEGLNDIIHDDSIVGVAVVLAGQAQVDISLRMLRAGKHVIQEKPAAGSISEAEAALSHYNSMCNNSSQPIWAVAENYRFEPAFIESRKLMNDIGDMMNVQVIVEGSMNSSNPYFSSTWRRNFYGGFILDMGVHFIAGLRMMVGCEISTVSSIARHVDKNLPPPDNLSALFQLENGCAGVFVMVVSAASPKIFWRVNGTKGTLQVERGNESGQHGYLVSFYPADGQCQKTFYPFSGVTEELKAFIHDISQSTDKDVAGPKPEPRLSYIEGARDIAVLEAMLESSTKQGVQTYELHSWSSICLSVTLSSARLSLANKLKMAIAEVVIPQIAVLGAGIFVRTTYIHNLREIAASSVIVKAIWDLTEESARAAAELASDFAPQIEYKWGEKGLNDIIGDDSIVGVAVVVSGQALVDVSLRMLKAGKHVLQEKPAALTVSQANSALLMYNSICNNSPYPIWAVAENYRFEPAFIEGKKLMNEIGDMLNVKVIIEGYVNSSNLFFQSDWRRNLYSGFIMDMAVHFIAGLRMLVGGEINTVSSIARHVNKALPPFDTLCTLFQLENGCAGVFTLVVWSVSPKLIWRVDGTKGTLQIERNSDIGWHGFMVSFYRADGQCEKNFYPLCGVIEDLKAFIHDLTRATNKDVVGFVPEPRLSYIEGARDVATVEAMLESSANQGAQTTVKRI</sequence>
<reference evidence="15" key="1">
    <citation type="submission" date="2021-03" db="EMBL/GenBank/DDBJ databases">
        <authorList>
            <person name="Li Z."/>
            <person name="Yang C."/>
        </authorList>
    </citation>
    <scope>NUCLEOTIDE SEQUENCE</scope>
    <source>
        <strain evidence="15">Dzin_1.0</strain>
        <tissue evidence="15">Leaf</tissue>
    </source>
</reference>
<dbReference type="NCBIfam" id="NF003218">
    <property type="entry name" value="PRK04184.1"/>
    <property type="match status" value="1"/>
</dbReference>
<dbReference type="FunFam" id="3.40.50.720:FF:000402">
    <property type="entry name" value="NAD-dependent dihydrogenase, Gfo/Idh/MocA family"/>
    <property type="match status" value="1"/>
</dbReference>
<dbReference type="InterPro" id="IPR004104">
    <property type="entry name" value="Gfo/Idh/MocA-like_OxRdtase_C"/>
</dbReference>
<comment type="caution">
    <text evidence="15">The sequence shown here is derived from an EMBL/GenBank/DDBJ whole genome shotgun (WGS) entry which is preliminary data.</text>
</comment>
<evidence type="ECO:0000259" key="12">
    <source>
        <dbReference type="Pfam" id="PF02894"/>
    </source>
</evidence>
<comment type="catalytic activity">
    <reaction evidence="9">
        <text>ATP-dependent breakage, passage and rejoining of double-stranded DNA.</text>
        <dbReference type="EC" id="5.6.2.2"/>
    </reaction>
</comment>
<comment type="subunit">
    <text evidence="9">Homodimer. Heterotetramer of two TOP6A and two TOP6B subunits.</text>
</comment>
<dbReference type="Gene3D" id="1.10.8.50">
    <property type="match status" value="1"/>
</dbReference>
<dbReference type="GO" id="GO:0005524">
    <property type="term" value="F:ATP binding"/>
    <property type="evidence" value="ECO:0007669"/>
    <property type="project" value="UniProtKB-UniRule"/>
</dbReference>
<dbReference type="SUPFAM" id="SSF55347">
    <property type="entry name" value="Glyceraldehyde-3-phosphate dehydrogenase-like, C-terminal domain"/>
    <property type="match status" value="2"/>
</dbReference>
<evidence type="ECO:0000256" key="9">
    <source>
        <dbReference type="HAMAP-Rule" id="MF_03165"/>
    </source>
</evidence>
<evidence type="ECO:0000313" key="15">
    <source>
        <dbReference type="EMBL" id="KAJ0988138.1"/>
    </source>
</evidence>
<dbReference type="InterPro" id="IPR014721">
    <property type="entry name" value="Ribsml_uS5_D2-typ_fold_subgr"/>
</dbReference>
<evidence type="ECO:0000256" key="1">
    <source>
        <dbReference type="ARBA" id="ARBA00004123"/>
    </source>
</evidence>
<dbReference type="Gene3D" id="3.30.230.10">
    <property type="match status" value="1"/>
</dbReference>
<evidence type="ECO:0000313" key="16">
    <source>
        <dbReference type="Proteomes" id="UP001085076"/>
    </source>
</evidence>
<dbReference type="GO" id="GO:0006265">
    <property type="term" value="P:DNA topological change"/>
    <property type="evidence" value="ECO:0007669"/>
    <property type="project" value="UniProtKB-UniRule"/>
</dbReference>
<dbReference type="InterPro" id="IPR015320">
    <property type="entry name" value="TopoVI_B_transducer"/>
</dbReference>
<dbReference type="InterPro" id="IPR000683">
    <property type="entry name" value="Gfo/Idh/MocA-like_OxRdtase_N"/>
</dbReference>
<feature type="binding site" evidence="9">
    <location>
        <begin position="188"/>
        <end position="189"/>
    </location>
    <ligand>
        <name>ATP</name>
        <dbReference type="ChEBI" id="CHEBI:30616"/>
    </ligand>
</feature>
<dbReference type="OrthoDB" id="1562195at2759"/>
<evidence type="ECO:0000256" key="3">
    <source>
        <dbReference type="ARBA" id="ARBA00022741"/>
    </source>
</evidence>
<dbReference type="GO" id="GO:0003677">
    <property type="term" value="F:DNA binding"/>
    <property type="evidence" value="ECO:0007669"/>
    <property type="project" value="UniProtKB-UniRule"/>
</dbReference>
<dbReference type="EC" id="5.6.2.2" evidence="9"/>
<dbReference type="SUPFAM" id="SSF55874">
    <property type="entry name" value="ATPase domain of HSP90 chaperone/DNA topoisomerase II/histidine kinase"/>
    <property type="match status" value="1"/>
</dbReference>
<feature type="domain" description="DNA topoisomerase VI subunit B transducer" evidence="13">
    <location>
        <begin position="405"/>
        <end position="564"/>
    </location>
</feature>
<dbReference type="SUPFAM" id="SSF54211">
    <property type="entry name" value="Ribosomal protein S5 domain 2-like"/>
    <property type="match status" value="1"/>
</dbReference>
<dbReference type="Gene3D" id="3.30.360.10">
    <property type="entry name" value="Dihydrodipicolinate Reductase, domain 2"/>
    <property type="match status" value="2"/>
</dbReference>
<evidence type="ECO:0000256" key="7">
    <source>
        <dbReference type="ARBA" id="ARBA00023235"/>
    </source>
</evidence>
<dbReference type="Pfam" id="PF02894">
    <property type="entry name" value="GFO_IDH_MocA_C"/>
    <property type="match status" value="1"/>
</dbReference>
<dbReference type="PANTHER" id="PTHR48444">
    <property type="entry name" value="DNA TOPOISOMERASE 6 SUBUNIT B"/>
    <property type="match status" value="1"/>
</dbReference>
<dbReference type="Gene3D" id="3.30.565.10">
    <property type="entry name" value="Histidine kinase-like ATPase, C-terminal domain"/>
    <property type="match status" value="1"/>
</dbReference>
<evidence type="ECO:0000256" key="2">
    <source>
        <dbReference type="ARBA" id="ARBA00010928"/>
    </source>
</evidence>
<dbReference type="HAMAP" id="MF_00322">
    <property type="entry name" value="Top6B"/>
    <property type="match status" value="1"/>
</dbReference>
<feature type="compositionally biased region" description="Basic residues" evidence="10">
    <location>
        <begin position="16"/>
        <end position="25"/>
    </location>
</feature>
<dbReference type="GO" id="GO:0003918">
    <property type="term" value="F:DNA topoisomerase type II (double strand cut, ATP-hydrolyzing) activity"/>
    <property type="evidence" value="ECO:0007669"/>
    <property type="project" value="UniProtKB-UniRule"/>
</dbReference>
<feature type="binding site" evidence="9">
    <location>
        <position position="67"/>
    </location>
    <ligand>
        <name>ATP</name>
        <dbReference type="ChEBI" id="CHEBI:30616"/>
    </ligand>
</feature>
<evidence type="ECO:0000259" key="14">
    <source>
        <dbReference type="Pfam" id="PF22725"/>
    </source>
</evidence>
<dbReference type="Proteomes" id="UP001085076">
    <property type="component" value="Miscellaneous, Linkage group lg01"/>
</dbReference>
<keyword evidence="8 9" id="KW-0539">Nucleus</keyword>
<evidence type="ECO:0000259" key="13">
    <source>
        <dbReference type="Pfam" id="PF09239"/>
    </source>
</evidence>
<dbReference type="GO" id="GO:0009330">
    <property type="term" value="C:DNA topoisomerase type II (double strand cut, ATP-hydrolyzing) complex"/>
    <property type="evidence" value="ECO:0007669"/>
    <property type="project" value="UniProtKB-UniRule"/>
</dbReference>
<dbReference type="InterPro" id="IPR005734">
    <property type="entry name" value="TopoVI_B"/>
</dbReference>
<keyword evidence="5 9" id="KW-0799">Topoisomerase</keyword>
<evidence type="ECO:0000256" key="6">
    <source>
        <dbReference type="ARBA" id="ARBA00023125"/>
    </source>
</evidence>
<feature type="binding site" evidence="9">
    <location>
        <position position="523"/>
    </location>
    <ligand>
        <name>ATP</name>
        <dbReference type="ChEBI" id="CHEBI:30616"/>
    </ligand>
</feature>
<evidence type="ECO:0000256" key="8">
    <source>
        <dbReference type="ARBA" id="ARBA00023242"/>
    </source>
</evidence>
<feature type="domain" description="Gfo/Idh/MocA-like oxidoreductase N-terminal" evidence="11">
    <location>
        <begin position="1037"/>
        <end position="1150"/>
    </location>
</feature>
<dbReference type="FunFam" id="1.10.8.50:FF:000006">
    <property type="entry name" value="DNA topoisomerase 6 subunit B"/>
    <property type="match status" value="1"/>
</dbReference>
<dbReference type="CDD" id="cd00823">
    <property type="entry name" value="TopoIIB_Trans"/>
    <property type="match status" value="1"/>
</dbReference>
<dbReference type="SUPFAM" id="SSF46946">
    <property type="entry name" value="S13-like H2TH domain"/>
    <property type="match status" value="1"/>
</dbReference>
<gene>
    <name evidence="9" type="primary">TOP6B</name>
    <name evidence="15" type="ORF">J5N97_006494</name>
</gene>
<comment type="similarity">
    <text evidence="9">Belongs to the TOP6B family.</text>
</comment>
<feature type="binding site" evidence="9">
    <location>
        <position position="167"/>
    </location>
    <ligand>
        <name>ATP</name>
        <dbReference type="ChEBI" id="CHEBI:30616"/>
    </ligand>
</feature>
<proteinExistence type="inferred from homology"/>
<dbReference type="Gene3D" id="3.40.50.720">
    <property type="entry name" value="NAD(P)-binding Rossmann-like Domain"/>
    <property type="match status" value="2"/>
</dbReference>
<protein>
    <recommendedName>
        <fullName evidence="9">DNA topoisomerase 6 subunit B</fullName>
        <ecNumber evidence="9">5.6.2.2</ecNumber>
    </recommendedName>
</protein>
<feature type="domain" description="GFO/IDH/MocA-like oxidoreductase" evidence="14">
    <location>
        <begin position="1185"/>
        <end position="1296"/>
    </location>
</feature>
<name>A0A9D5DA89_9LILI</name>
<dbReference type="InterPro" id="IPR020568">
    <property type="entry name" value="Ribosomal_Su5_D2-typ_SF"/>
</dbReference>
<evidence type="ECO:0000256" key="4">
    <source>
        <dbReference type="ARBA" id="ARBA00022840"/>
    </source>
</evidence>
<dbReference type="Pfam" id="PF09239">
    <property type="entry name" value="Topo-VIb_trans"/>
    <property type="match status" value="1"/>
</dbReference>
<feature type="binding site" evidence="9">
    <location>
        <begin position="197"/>
        <end position="204"/>
    </location>
    <ligand>
        <name>ATP</name>
        <dbReference type="ChEBI" id="CHEBI:30616"/>
    </ligand>
</feature>
<keyword evidence="7 9" id="KW-0413">Isomerase</keyword>
<dbReference type="Pfam" id="PF01408">
    <property type="entry name" value="GFO_IDH_MocA"/>
    <property type="match status" value="2"/>
</dbReference>
<dbReference type="Pfam" id="PF22725">
    <property type="entry name" value="GFO_IDH_MocA_C3"/>
    <property type="match status" value="1"/>
</dbReference>
<keyword evidence="4 9" id="KW-0067">ATP-binding</keyword>
<dbReference type="InterPro" id="IPR010979">
    <property type="entry name" value="Ribosomal_uS13-like_H2TH"/>
</dbReference>
<dbReference type="InterPro" id="IPR036890">
    <property type="entry name" value="HATPase_C_sf"/>
</dbReference>
<keyword evidence="3 9" id="KW-0547">Nucleotide-binding</keyword>
<accession>A0A9D5DA89</accession>
<comment type="function">
    <text evidence="9">Component of the DNA topoisomerase VI involved in chromatin organization and progression of endoreduplication cycles. Relaxes both positive and negative superturns and exhibits a strong decatenase activity. The B subunit binds ATP.</text>
</comment>
<evidence type="ECO:0000259" key="11">
    <source>
        <dbReference type="Pfam" id="PF01408"/>
    </source>
</evidence>
<reference evidence="15" key="2">
    <citation type="journal article" date="2022" name="Hortic Res">
        <title>The genome of Dioscorea zingiberensis sheds light on the biosynthesis, origin and evolution of the medicinally important diosgenin saponins.</title>
        <authorList>
            <person name="Li Y."/>
            <person name="Tan C."/>
            <person name="Li Z."/>
            <person name="Guo J."/>
            <person name="Li S."/>
            <person name="Chen X."/>
            <person name="Wang C."/>
            <person name="Dai X."/>
            <person name="Yang H."/>
            <person name="Song W."/>
            <person name="Hou L."/>
            <person name="Xu J."/>
            <person name="Tong Z."/>
            <person name="Xu A."/>
            <person name="Yuan X."/>
            <person name="Wang W."/>
            <person name="Yang Q."/>
            <person name="Chen L."/>
            <person name="Sun Z."/>
            <person name="Wang K."/>
            <person name="Pan B."/>
            <person name="Chen J."/>
            <person name="Bao Y."/>
            <person name="Liu F."/>
            <person name="Qi X."/>
            <person name="Gang D.R."/>
            <person name="Wen J."/>
            <person name="Li J."/>
        </authorList>
    </citation>
    <scope>NUCLEOTIDE SEQUENCE</scope>
    <source>
        <strain evidence="15">Dzin_1.0</strain>
    </source>
</reference>
<dbReference type="GO" id="GO:0042802">
    <property type="term" value="F:identical protein binding"/>
    <property type="evidence" value="ECO:0007669"/>
    <property type="project" value="UniProtKB-ARBA"/>
</dbReference>
<dbReference type="EMBL" id="JAGGNH010000001">
    <property type="protein sequence ID" value="KAJ0988138.1"/>
    <property type="molecule type" value="Genomic_DNA"/>
</dbReference>